<evidence type="ECO:0000313" key="2">
    <source>
        <dbReference type="Proteomes" id="UP001172386"/>
    </source>
</evidence>
<reference evidence="1" key="1">
    <citation type="submission" date="2022-10" db="EMBL/GenBank/DDBJ databases">
        <title>Culturing micro-colonial fungi from biological soil crusts in the Mojave desert and describing Neophaeococcomyces mojavensis, and introducing the new genera and species Taxawa tesnikishii.</title>
        <authorList>
            <person name="Kurbessoian T."/>
            <person name="Stajich J.E."/>
        </authorList>
    </citation>
    <scope>NUCLEOTIDE SEQUENCE</scope>
    <source>
        <strain evidence="1">JES_112</strain>
    </source>
</reference>
<protein>
    <submittedName>
        <fullName evidence="1">Alpha-1,6- mannosyltransferase</fullName>
        <ecNumber evidence="1">2.4.1.260</ecNumber>
    </submittedName>
</protein>
<dbReference type="Proteomes" id="UP001172386">
    <property type="component" value="Unassembled WGS sequence"/>
</dbReference>
<dbReference type="EMBL" id="JAPDRQ010000020">
    <property type="protein sequence ID" value="KAJ9661821.1"/>
    <property type="molecule type" value="Genomic_DNA"/>
</dbReference>
<keyword evidence="1" id="KW-0808">Transferase</keyword>
<name>A0ACC3AGT7_9EURO</name>
<gene>
    <name evidence="1" type="primary">ECM39</name>
    <name evidence="1" type="ORF">H2198_001786</name>
</gene>
<sequence>MAIAFWQACFVIFPALAILHLYVSPYTKVEESFNLQAIHDILEYGVPLSKAAFKFKAYYDHMTFPGAVPRTFIGALVTAGLAKPRAWMLGLQGLDLQIHVRSVLGIMNAAALVWFARSVERAYGPITALWYVVLQASQFHLWYYASRTLPNMFAFFLSTLALANLLPNPTSSLGPMRRTRLGLYLMTIATVVFRSELALLLGAHCLWMLLKPQTLDAKIALIRTTFIPAIVPGAMIALLLTVTIDTYFWQSQSYLWPELSAFLSNVFPQKASQGASAWGTQPFYWYFVVALPRLLMNQILMIDLFWNFQSTWTDIRVLDHQIPSYAYLVLYSLLPHKETRFLFPVVPSFTLLAALTCTRLTINAHKNLTTKMLLYAAILSTIITAFISHAILLPLSAQNYPGGQALQALHEYYNDNWQSLMPKDTHYATQPQIRVHLTNLALQSGVTRFLEQPQGPASLVVDSNTRATANLVRTHDEYAEQRDPLVLPGSPDGKYPALTVHHKASTPSGTPSSSSFKQKYKNPTWIYNKISNDTMFLEPEFWAQFDFVIVEDPAHAIGAWQIVEEIKGLGTPRIMKPGERHVRLSESETRSEKSVEGTAALLHAMYSTSISRPLIVLHDLVHDTLRLNDLTAGYWLEVPLTTKLYLLKPSTSGTVPNTVQEPDRAGIVQPNRYEEHQEVSYLDSAAANAEQQVLNLGELGPLVVNKDGTLSRLDNWKQMTPQEKKRTVEYLMKRNMLRMEGAEAVAE</sequence>
<proteinExistence type="predicted"/>
<comment type="caution">
    <text evidence="1">The sequence shown here is derived from an EMBL/GenBank/DDBJ whole genome shotgun (WGS) entry which is preliminary data.</text>
</comment>
<keyword evidence="2" id="KW-1185">Reference proteome</keyword>
<organism evidence="1 2">
    <name type="scientific">Neophaeococcomyces mojaviensis</name>
    <dbReference type="NCBI Taxonomy" id="3383035"/>
    <lineage>
        <taxon>Eukaryota</taxon>
        <taxon>Fungi</taxon>
        <taxon>Dikarya</taxon>
        <taxon>Ascomycota</taxon>
        <taxon>Pezizomycotina</taxon>
        <taxon>Eurotiomycetes</taxon>
        <taxon>Chaetothyriomycetidae</taxon>
        <taxon>Chaetothyriales</taxon>
        <taxon>Chaetothyriales incertae sedis</taxon>
        <taxon>Neophaeococcomyces</taxon>
    </lineage>
</organism>
<keyword evidence="1" id="KW-0328">Glycosyltransferase</keyword>
<accession>A0ACC3AGT7</accession>
<dbReference type="EC" id="2.4.1.260" evidence="1"/>
<evidence type="ECO:0000313" key="1">
    <source>
        <dbReference type="EMBL" id="KAJ9661821.1"/>
    </source>
</evidence>